<dbReference type="InterPro" id="IPR036388">
    <property type="entry name" value="WH-like_DNA-bd_sf"/>
</dbReference>
<dbReference type="GO" id="GO:0000978">
    <property type="term" value="F:RNA polymerase II cis-regulatory region sequence-specific DNA binding"/>
    <property type="evidence" value="ECO:0007669"/>
    <property type="project" value="InterPro"/>
</dbReference>
<dbReference type="InterPro" id="IPR032198">
    <property type="entry name" value="E2F_CC-MB"/>
</dbReference>
<gene>
    <name evidence="7" type="ORF">QYM36_001461</name>
</gene>
<reference evidence="7" key="1">
    <citation type="submission" date="2023-07" db="EMBL/GenBank/DDBJ databases">
        <title>Chromosome-level genome assembly of Artemia franciscana.</title>
        <authorList>
            <person name="Jo E."/>
        </authorList>
    </citation>
    <scope>NUCLEOTIDE SEQUENCE</scope>
    <source>
        <tissue evidence="7">Whole body</tissue>
    </source>
</reference>
<evidence type="ECO:0000313" key="7">
    <source>
        <dbReference type="EMBL" id="KAK2725016.1"/>
    </source>
</evidence>
<dbReference type="GO" id="GO:0046983">
    <property type="term" value="F:protein dimerization activity"/>
    <property type="evidence" value="ECO:0007669"/>
    <property type="project" value="InterPro"/>
</dbReference>
<evidence type="ECO:0000313" key="8">
    <source>
        <dbReference type="Proteomes" id="UP001187531"/>
    </source>
</evidence>
<dbReference type="InterPro" id="IPR037241">
    <property type="entry name" value="E2F-DP_heterodim"/>
</dbReference>
<accession>A0AA88IE62</accession>
<evidence type="ECO:0000256" key="3">
    <source>
        <dbReference type="ARBA" id="ARBA00023125"/>
    </source>
</evidence>
<dbReference type="InterPro" id="IPR003316">
    <property type="entry name" value="E2F_WHTH_DNA-bd_dom"/>
</dbReference>
<name>A0AA88IE62_ARTSF</name>
<keyword evidence="5" id="KW-0539">Nucleus</keyword>
<keyword evidence="3 5" id="KW-0238">DNA-binding</keyword>
<organism evidence="7 8">
    <name type="scientific">Artemia franciscana</name>
    <name type="common">Brine shrimp</name>
    <name type="synonym">Artemia sanfranciscana</name>
    <dbReference type="NCBI Taxonomy" id="6661"/>
    <lineage>
        <taxon>Eukaryota</taxon>
        <taxon>Metazoa</taxon>
        <taxon>Ecdysozoa</taxon>
        <taxon>Arthropoda</taxon>
        <taxon>Crustacea</taxon>
        <taxon>Branchiopoda</taxon>
        <taxon>Anostraca</taxon>
        <taxon>Artemiidae</taxon>
        <taxon>Artemia</taxon>
    </lineage>
</organism>
<comment type="subcellular location">
    <subcellularLocation>
        <location evidence="5">Nucleus</location>
    </subcellularLocation>
</comment>
<proteinExistence type="inferred from homology"/>
<protein>
    <recommendedName>
        <fullName evidence="6">E2F/DP family winged-helix DNA-binding domain-containing protein</fullName>
    </recommendedName>
</protein>
<dbReference type="Pfam" id="PF16421">
    <property type="entry name" value="E2F_CC-MB"/>
    <property type="match status" value="1"/>
</dbReference>
<dbReference type="PANTHER" id="PTHR12081:SF18">
    <property type="entry name" value="TRANSCRIPTION FACTOR E2F2-RELATED"/>
    <property type="match status" value="1"/>
</dbReference>
<dbReference type="Pfam" id="PF02319">
    <property type="entry name" value="WHD_E2F_TDP"/>
    <property type="match status" value="1"/>
</dbReference>
<evidence type="ECO:0000256" key="4">
    <source>
        <dbReference type="ARBA" id="ARBA00023163"/>
    </source>
</evidence>
<evidence type="ECO:0000256" key="1">
    <source>
        <dbReference type="ARBA" id="ARBA00010940"/>
    </source>
</evidence>
<dbReference type="InterPro" id="IPR015633">
    <property type="entry name" value="E2F"/>
</dbReference>
<dbReference type="SMART" id="SM01372">
    <property type="entry name" value="E2F_TDP"/>
    <property type="match status" value="1"/>
</dbReference>
<dbReference type="Gene3D" id="6.10.250.540">
    <property type="match status" value="1"/>
</dbReference>
<dbReference type="EMBL" id="JAVRJZ010000003">
    <property type="protein sequence ID" value="KAK2725016.1"/>
    <property type="molecule type" value="Genomic_DNA"/>
</dbReference>
<dbReference type="GO" id="GO:0000981">
    <property type="term" value="F:DNA-binding transcription factor activity, RNA polymerase II-specific"/>
    <property type="evidence" value="ECO:0007669"/>
    <property type="project" value="TreeGrafter"/>
</dbReference>
<dbReference type="InterPro" id="IPR036390">
    <property type="entry name" value="WH_DNA-bd_sf"/>
</dbReference>
<evidence type="ECO:0000259" key="6">
    <source>
        <dbReference type="SMART" id="SM01372"/>
    </source>
</evidence>
<sequence length="332" mass="37771">MSETLYLLNPNETRFEKSLGLLTSKFVSLLQEASDGIVDLKSAVEILEVRQKRRIYDITNVLEGIGLIEKISKNSVKWKGGSASTNTEELSFRVLKLRAEIANLEAFEKILDLQKSWMTQSLKNITEERDNVPFAYLTHNDVCEAFPEDTILTVQAPPSASLQVPIQSEHRQFQLHLKSEDEPISVMLVNKEPEQQHPVIVELPLSEAMQATMDYCRSPSRKRMKMDRIDEQTVGGIPIATHFEVMNCIEEDVQTEVEEIGITPDIKIETVQEIEIASEIKVGSTFEEAIPYMSQLPPGQEMFFRLSPPPCSKDYNFNLRDNEGICDLFDLF</sequence>
<dbReference type="Gene3D" id="1.10.10.10">
    <property type="entry name" value="Winged helix-like DNA-binding domain superfamily/Winged helix DNA-binding domain"/>
    <property type="match status" value="1"/>
</dbReference>
<dbReference type="Proteomes" id="UP001187531">
    <property type="component" value="Unassembled WGS sequence"/>
</dbReference>
<dbReference type="SUPFAM" id="SSF46785">
    <property type="entry name" value="Winged helix' DNA-binding domain"/>
    <property type="match status" value="1"/>
</dbReference>
<dbReference type="FunFam" id="1.10.10.10:FF:000008">
    <property type="entry name" value="E2F transcription factor 1"/>
    <property type="match status" value="1"/>
</dbReference>
<evidence type="ECO:0000256" key="5">
    <source>
        <dbReference type="RuleBase" id="RU003796"/>
    </source>
</evidence>
<dbReference type="AlphaFoldDB" id="A0AA88IE62"/>
<comment type="caution">
    <text evidence="7">The sequence shown here is derived from an EMBL/GenBank/DDBJ whole genome shotgun (WGS) entry which is preliminary data.</text>
</comment>
<dbReference type="SUPFAM" id="SSF144074">
    <property type="entry name" value="E2F-DP heterodimerization region"/>
    <property type="match status" value="1"/>
</dbReference>
<evidence type="ECO:0000256" key="2">
    <source>
        <dbReference type="ARBA" id="ARBA00023015"/>
    </source>
</evidence>
<dbReference type="GO" id="GO:0090575">
    <property type="term" value="C:RNA polymerase II transcription regulator complex"/>
    <property type="evidence" value="ECO:0007669"/>
    <property type="project" value="TreeGrafter"/>
</dbReference>
<comment type="similarity">
    <text evidence="1 5">Belongs to the E2F/DP family.</text>
</comment>
<keyword evidence="4 5" id="KW-0804">Transcription</keyword>
<feature type="domain" description="E2F/DP family winged-helix DNA-binding" evidence="6">
    <location>
        <begin position="14"/>
        <end position="80"/>
    </location>
</feature>
<dbReference type="PANTHER" id="PTHR12081">
    <property type="entry name" value="TRANSCRIPTION FACTOR E2F"/>
    <property type="match status" value="1"/>
</dbReference>
<dbReference type="CDD" id="cd14660">
    <property type="entry name" value="E2F_DD"/>
    <property type="match status" value="1"/>
</dbReference>
<keyword evidence="8" id="KW-1185">Reference proteome</keyword>
<keyword evidence="2 5" id="KW-0805">Transcription regulation</keyword>